<keyword evidence="2" id="KW-1185">Reference proteome</keyword>
<evidence type="ECO:0000313" key="2">
    <source>
        <dbReference type="Proteomes" id="UP000265160"/>
    </source>
</evidence>
<reference evidence="1" key="3">
    <citation type="submission" date="2025-09" db="UniProtKB">
        <authorList>
            <consortium name="Ensembl"/>
        </authorList>
    </citation>
    <scope>IDENTIFICATION</scope>
</reference>
<protein>
    <submittedName>
        <fullName evidence="1">Uncharacterized protein</fullName>
    </submittedName>
</protein>
<reference evidence="1 2" key="1">
    <citation type="journal article" date="2014" name="Nature">
        <title>The genomic substrate for adaptive radiation in African cichlid fish.</title>
        <authorList>
            <person name="Brawand D."/>
            <person name="Wagner C.E."/>
            <person name="Li Y.I."/>
            <person name="Malinsky M."/>
            <person name="Keller I."/>
            <person name="Fan S."/>
            <person name="Simakov O."/>
            <person name="Ng A.Y."/>
            <person name="Lim Z.W."/>
            <person name="Bezault E."/>
            <person name="Turner-Maier J."/>
            <person name="Johnson J."/>
            <person name="Alcazar R."/>
            <person name="Noh H.J."/>
            <person name="Russell P."/>
            <person name="Aken B."/>
            <person name="Alfoldi J."/>
            <person name="Amemiya C."/>
            <person name="Azzouzi N."/>
            <person name="Baroiller J.F."/>
            <person name="Barloy-Hubler F."/>
            <person name="Berlin A."/>
            <person name="Bloomquist R."/>
            <person name="Carleton K.L."/>
            <person name="Conte M.A."/>
            <person name="D'Cotta H."/>
            <person name="Eshel O."/>
            <person name="Gaffney L."/>
            <person name="Galibert F."/>
            <person name="Gante H.F."/>
            <person name="Gnerre S."/>
            <person name="Greuter L."/>
            <person name="Guyon R."/>
            <person name="Haddad N.S."/>
            <person name="Haerty W."/>
            <person name="Harris R.M."/>
            <person name="Hofmann H.A."/>
            <person name="Hourlier T."/>
            <person name="Hulata G."/>
            <person name="Jaffe D.B."/>
            <person name="Lara M."/>
            <person name="Lee A.P."/>
            <person name="MacCallum I."/>
            <person name="Mwaiko S."/>
            <person name="Nikaido M."/>
            <person name="Nishihara H."/>
            <person name="Ozouf-Costaz C."/>
            <person name="Penman D.J."/>
            <person name="Przybylski D."/>
            <person name="Rakotomanga M."/>
            <person name="Renn S.C.P."/>
            <person name="Ribeiro F.J."/>
            <person name="Ron M."/>
            <person name="Salzburger W."/>
            <person name="Sanchez-Pulido L."/>
            <person name="Santos M.E."/>
            <person name="Searle S."/>
            <person name="Sharpe T."/>
            <person name="Swofford R."/>
            <person name="Tan F.J."/>
            <person name="Williams L."/>
            <person name="Young S."/>
            <person name="Yin S."/>
            <person name="Okada N."/>
            <person name="Kocher T.D."/>
            <person name="Miska E.A."/>
            <person name="Lander E.S."/>
            <person name="Venkatesh B."/>
            <person name="Fernald R.D."/>
            <person name="Meyer A."/>
            <person name="Ponting C.P."/>
            <person name="Streelman J.T."/>
            <person name="Lindblad-Toh K."/>
            <person name="Seehausen O."/>
            <person name="Di Palma F."/>
        </authorList>
    </citation>
    <scope>NUCLEOTIDE SEQUENCE</scope>
</reference>
<dbReference type="GeneTree" id="ENSGT00940000175631"/>
<name>A0A3P9D4L5_9CICH</name>
<proteinExistence type="predicted"/>
<dbReference type="AlphaFoldDB" id="A0A3P9D4L5"/>
<accession>A0A3P9D4L5</accession>
<dbReference type="Ensembl" id="ENSMZET00005030519.1">
    <property type="protein sequence ID" value="ENSMZEP00005029585.1"/>
    <property type="gene ID" value="ENSMZEG00005022065.1"/>
</dbReference>
<dbReference type="Proteomes" id="UP000265160">
    <property type="component" value="LG4"/>
</dbReference>
<evidence type="ECO:0000313" key="1">
    <source>
        <dbReference type="Ensembl" id="ENSMZEP00005029585.1"/>
    </source>
</evidence>
<sequence>MLHHYHWWKKSQITYPEVVRINTELLRVHNAQFWHQPSQCQFVVSHNGSIGGQVAKDLEVSLSPRLHNQKPEIKSFTFSFISQFCHYSFRLHAPVRLRLCAGRNRTQGADSRDRRELKKGFNLILKI</sequence>
<organism evidence="1 2">
    <name type="scientific">Maylandia zebra</name>
    <name type="common">zebra mbuna</name>
    <dbReference type="NCBI Taxonomy" id="106582"/>
    <lineage>
        <taxon>Eukaryota</taxon>
        <taxon>Metazoa</taxon>
        <taxon>Chordata</taxon>
        <taxon>Craniata</taxon>
        <taxon>Vertebrata</taxon>
        <taxon>Euteleostomi</taxon>
        <taxon>Actinopterygii</taxon>
        <taxon>Neopterygii</taxon>
        <taxon>Teleostei</taxon>
        <taxon>Neoteleostei</taxon>
        <taxon>Acanthomorphata</taxon>
        <taxon>Ovalentaria</taxon>
        <taxon>Cichlomorphae</taxon>
        <taxon>Cichliformes</taxon>
        <taxon>Cichlidae</taxon>
        <taxon>African cichlids</taxon>
        <taxon>Pseudocrenilabrinae</taxon>
        <taxon>Haplochromini</taxon>
        <taxon>Maylandia</taxon>
        <taxon>Maylandia zebra complex</taxon>
    </lineage>
</organism>
<reference evidence="1" key="2">
    <citation type="submission" date="2025-08" db="UniProtKB">
        <authorList>
            <consortium name="Ensembl"/>
        </authorList>
    </citation>
    <scope>IDENTIFICATION</scope>
</reference>